<evidence type="ECO:0000256" key="2">
    <source>
        <dbReference type="ARBA" id="ARBA00010781"/>
    </source>
</evidence>
<evidence type="ECO:0000256" key="5">
    <source>
        <dbReference type="ARBA" id="ARBA00022641"/>
    </source>
</evidence>
<evidence type="ECO:0000256" key="1">
    <source>
        <dbReference type="ARBA" id="ARBA00004613"/>
    </source>
</evidence>
<reference evidence="10 11" key="1">
    <citation type="journal article" date="2019" name="Genome Biol. Evol.">
        <title>Insights into the evolution of the New World diploid cottons (Gossypium, subgenus Houzingenia) based on genome sequencing.</title>
        <authorList>
            <person name="Grover C.E."/>
            <person name="Arick M.A. 2nd"/>
            <person name="Thrash A."/>
            <person name="Conover J.L."/>
            <person name="Sanders W.S."/>
            <person name="Peterson D.G."/>
            <person name="Frelichowski J.E."/>
            <person name="Scheffler J.A."/>
            <person name="Scheffler B.E."/>
            <person name="Wendel J.F."/>
        </authorList>
    </citation>
    <scope>NUCLEOTIDE SEQUENCE [LARGE SCALE GENOMIC DNA]</scope>
    <source>
        <strain evidence="10">0</strain>
        <tissue evidence="10">Leaf</tissue>
    </source>
</reference>
<sequence length="38" mass="4449">MNQLMGVEDCDVGDDGCLRRRLISEAHLDYIYTQHRKP</sequence>
<evidence type="ECO:0000256" key="9">
    <source>
        <dbReference type="RuleBase" id="RU368031"/>
    </source>
</evidence>
<evidence type="ECO:0000256" key="4">
    <source>
        <dbReference type="ARBA" id="ARBA00022525"/>
    </source>
</evidence>
<dbReference type="EMBL" id="JABFAD010000001">
    <property type="protein sequence ID" value="MBA0790562.1"/>
    <property type="molecule type" value="Genomic_DNA"/>
</dbReference>
<evidence type="ECO:0000313" key="10">
    <source>
        <dbReference type="EMBL" id="MBA0790562.1"/>
    </source>
</evidence>
<comment type="caution">
    <text evidence="10">The sequence shown here is derived from an EMBL/GenBank/DDBJ whole genome shotgun (WGS) entry which is preliminary data.</text>
</comment>
<keyword evidence="3 9" id="KW-0217">Developmental protein</keyword>
<comment type="PTM">
    <text evidence="9">Sulfation is important for activity and for the binding to a putative membrane receptor.</text>
</comment>
<dbReference type="GO" id="GO:0008083">
    <property type="term" value="F:growth factor activity"/>
    <property type="evidence" value="ECO:0007669"/>
    <property type="project" value="UniProtKB-UniRule"/>
</dbReference>
<dbReference type="InterPro" id="IPR009438">
    <property type="entry name" value="Phytosulfokine"/>
</dbReference>
<evidence type="ECO:0000256" key="8">
    <source>
        <dbReference type="ARBA" id="ARBA00023030"/>
    </source>
</evidence>
<dbReference type="PANTHER" id="PTHR33285">
    <property type="entry name" value="PHYTOSULFOKINES 3"/>
    <property type="match status" value="1"/>
</dbReference>
<evidence type="ECO:0000256" key="6">
    <source>
        <dbReference type="ARBA" id="ARBA00022729"/>
    </source>
</evidence>
<keyword evidence="8 9" id="KW-0339">Growth factor</keyword>
<dbReference type="GO" id="GO:0005576">
    <property type="term" value="C:extracellular region"/>
    <property type="evidence" value="ECO:0007669"/>
    <property type="project" value="UniProtKB-SubCell"/>
</dbReference>
<dbReference type="Pfam" id="PF06404">
    <property type="entry name" value="PSK"/>
    <property type="match status" value="1"/>
</dbReference>
<evidence type="ECO:0000256" key="7">
    <source>
        <dbReference type="ARBA" id="ARBA00022782"/>
    </source>
</evidence>
<comment type="PTM">
    <text evidence="9">PSK-alpha is produced by endopeptidase digestion. PSK-beta is produced from PSK-alpha by exopeptidase digestion.</text>
</comment>
<keyword evidence="4 9" id="KW-0964">Secreted</keyword>
<gene>
    <name evidence="10" type="ORF">Gohar_015203</name>
</gene>
<name>A0A7J9FYY3_9ROSI</name>
<comment type="similarity">
    <text evidence="2 9">Belongs to the phytosulfokine family.</text>
</comment>
<evidence type="ECO:0000313" key="11">
    <source>
        <dbReference type="Proteomes" id="UP000593560"/>
    </source>
</evidence>
<organism evidence="10 11">
    <name type="scientific">Gossypium harknessii</name>
    <dbReference type="NCBI Taxonomy" id="34285"/>
    <lineage>
        <taxon>Eukaryota</taxon>
        <taxon>Viridiplantae</taxon>
        <taxon>Streptophyta</taxon>
        <taxon>Embryophyta</taxon>
        <taxon>Tracheophyta</taxon>
        <taxon>Spermatophyta</taxon>
        <taxon>Magnoliopsida</taxon>
        <taxon>eudicotyledons</taxon>
        <taxon>Gunneridae</taxon>
        <taxon>Pentapetalae</taxon>
        <taxon>rosids</taxon>
        <taxon>malvids</taxon>
        <taxon>Malvales</taxon>
        <taxon>Malvaceae</taxon>
        <taxon>Malvoideae</taxon>
        <taxon>Gossypium</taxon>
    </lineage>
</organism>
<evidence type="ECO:0000256" key="3">
    <source>
        <dbReference type="ARBA" id="ARBA00022473"/>
    </source>
</evidence>
<comment type="subcellular location">
    <subcellularLocation>
        <location evidence="1 9">Secreted</location>
    </subcellularLocation>
</comment>
<accession>A0A7J9FYY3</accession>
<comment type="function">
    <text evidence="9">Promotes plant cell differentiation, organogenesis and somatic embryogenesis as well as cell proliferation.</text>
</comment>
<dbReference type="PANTHER" id="PTHR33285:SF22">
    <property type="entry name" value="PHYTOSULFOKINES 6-RELATED"/>
    <property type="match status" value="1"/>
</dbReference>
<dbReference type="Proteomes" id="UP000593560">
    <property type="component" value="Unassembled WGS sequence"/>
</dbReference>
<dbReference type="GO" id="GO:0008283">
    <property type="term" value="P:cell population proliferation"/>
    <property type="evidence" value="ECO:0007669"/>
    <property type="project" value="UniProtKB-UniRule"/>
</dbReference>
<dbReference type="GO" id="GO:0030154">
    <property type="term" value="P:cell differentiation"/>
    <property type="evidence" value="ECO:0007669"/>
    <property type="project" value="UniProtKB-UniRule"/>
</dbReference>
<keyword evidence="11" id="KW-1185">Reference proteome</keyword>
<dbReference type="AlphaFoldDB" id="A0A7J9FYY3"/>
<keyword evidence="5 9" id="KW-0765">Sulfation</keyword>
<protein>
    <recommendedName>
        <fullName evidence="9">Phytosulfokine</fullName>
    </recommendedName>
    <component>
        <recommendedName>
            <fullName evidence="9">Phytosulfokine-alpha</fullName>
            <shortName evidence="9">PSK-alpha</shortName>
            <shortName evidence="9">Phytosulfokine-a</shortName>
        </recommendedName>
    </component>
    <component>
        <recommendedName>
            <fullName evidence="9">Phytosulfokine-beta</fullName>
            <shortName evidence="9">PSK-beta</shortName>
            <shortName evidence="9">Phytosulfokine-b</shortName>
        </recommendedName>
    </component>
</protein>
<proteinExistence type="inferred from homology"/>
<keyword evidence="7 9" id="KW-0221">Differentiation</keyword>
<keyword evidence="6 9" id="KW-0732">Signal</keyword>